<dbReference type="Proteomes" id="UP000268016">
    <property type="component" value="Unassembled WGS sequence"/>
</dbReference>
<organism evidence="1 2">
    <name type="scientific">Histidinibacterium lentulum</name>
    <dbReference type="NCBI Taxonomy" id="2480588"/>
    <lineage>
        <taxon>Bacteria</taxon>
        <taxon>Pseudomonadati</taxon>
        <taxon>Pseudomonadota</taxon>
        <taxon>Alphaproteobacteria</taxon>
        <taxon>Rhodobacterales</taxon>
        <taxon>Paracoccaceae</taxon>
        <taxon>Histidinibacterium</taxon>
    </lineage>
</organism>
<accession>A0A3N2QSC3</accession>
<dbReference type="OrthoDB" id="7206663at2"/>
<dbReference type="GO" id="GO:0003677">
    <property type="term" value="F:DNA binding"/>
    <property type="evidence" value="ECO:0007669"/>
    <property type="project" value="InterPro"/>
</dbReference>
<dbReference type="CDD" id="cd00093">
    <property type="entry name" value="HTH_XRE"/>
    <property type="match status" value="1"/>
</dbReference>
<keyword evidence="2" id="KW-1185">Reference proteome</keyword>
<dbReference type="Gene3D" id="1.10.260.40">
    <property type="entry name" value="lambda repressor-like DNA-binding domains"/>
    <property type="match status" value="1"/>
</dbReference>
<protein>
    <submittedName>
        <fullName evidence="1">Transcriptional regulator</fullName>
    </submittedName>
</protein>
<sequence length="85" mass="9189">MQDANIVAEQIRAARAVLSWSVAELSMKTGVGTATIKRYEATTGVPKSRKGHLQTIRSTFESAGIEFIGTPEDRPGIRLHRPAGP</sequence>
<dbReference type="InterPro" id="IPR010982">
    <property type="entry name" value="Lambda_DNA-bd_dom_sf"/>
</dbReference>
<dbReference type="SUPFAM" id="SSF47413">
    <property type="entry name" value="lambda repressor-like DNA-binding domains"/>
    <property type="match status" value="1"/>
</dbReference>
<dbReference type="InterPro" id="IPR001387">
    <property type="entry name" value="Cro/C1-type_HTH"/>
</dbReference>
<gene>
    <name evidence="1" type="ORF">EAT49_17830</name>
</gene>
<evidence type="ECO:0000313" key="1">
    <source>
        <dbReference type="EMBL" id="ROT98121.1"/>
    </source>
</evidence>
<dbReference type="EMBL" id="RDRB01000010">
    <property type="protein sequence ID" value="ROT98121.1"/>
    <property type="molecule type" value="Genomic_DNA"/>
</dbReference>
<name>A0A3N2QSC3_9RHOB</name>
<reference evidence="1 2" key="1">
    <citation type="submission" date="2018-10" db="EMBL/GenBank/DDBJ databases">
        <title>Histidinibacterium lentulum gen. nov., sp. nov., a marine bacterium from the culture broth of Picochlorum sp. 122.</title>
        <authorList>
            <person name="Wang G."/>
        </authorList>
    </citation>
    <scope>NUCLEOTIDE SEQUENCE [LARGE SCALE GENOMIC DNA]</scope>
    <source>
        <strain evidence="1 2">B17</strain>
    </source>
</reference>
<evidence type="ECO:0000313" key="2">
    <source>
        <dbReference type="Proteomes" id="UP000268016"/>
    </source>
</evidence>
<proteinExistence type="predicted"/>
<dbReference type="AlphaFoldDB" id="A0A3N2QSC3"/>
<comment type="caution">
    <text evidence="1">The sequence shown here is derived from an EMBL/GenBank/DDBJ whole genome shotgun (WGS) entry which is preliminary data.</text>
</comment>